<name>A0ABV9DAW5_9MICO</name>
<feature type="domain" description="DUF6318" evidence="1">
    <location>
        <begin position="1"/>
        <end position="133"/>
    </location>
</feature>
<proteinExistence type="predicted"/>
<accession>A0ABV9DAW5</accession>
<gene>
    <name evidence="2" type="ORF">ACFO3F_08610</name>
</gene>
<dbReference type="RefSeq" id="WP_164471364.1">
    <property type="nucleotide sequence ID" value="NZ_CP033325.1"/>
</dbReference>
<protein>
    <submittedName>
        <fullName evidence="2">DUF6318 family protein</fullName>
    </submittedName>
</protein>
<sequence length="143" mass="15762">MPERPDSMDRDDVVGAKAAAQYFIEMYPYVYATGDLEEWREMSHEECEFCFTVIDNVEQMHRDGEYGLGGGITVDEVMVMDPEGGVEGVAVALRVTEAPSAVYSEAGTVQSSTMGGDAYYVPTLVREADQWLVTTLAIDTDIE</sequence>
<dbReference type="SUPFAM" id="SSF54427">
    <property type="entry name" value="NTF2-like"/>
    <property type="match status" value="1"/>
</dbReference>
<organism evidence="2 3">
    <name type="scientific">Georgenia faecalis</name>
    <dbReference type="NCBI Taxonomy" id="2483799"/>
    <lineage>
        <taxon>Bacteria</taxon>
        <taxon>Bacillati</taxon>
        <taxon>Actinomycetota</taxon>
        <taxon>Actinomycetes</taxon>
        <taxon>Micrococcales</taxon>
        <taxon>Bogoriellaceae</taxon>
        <taxon>Georgenia</taxon>
    </lineage>
</organism>
<reference evidence="3" key="1">
    <citation type="journal article" date="2019" name="Int. J. Syst. Evol. Microbiol.">
        <title>The Global Catalogue of Microorganisms (GCM) 10K type strain sequencing project: providing services to taxonomists for standard genome sequencing and annotation.</title>
        <authorList>
            <consortium name="The Broad Institute Genomics Platform"/>
            <consortium name="The Broad Institute Genome Sequencing Center for Infectious Disease"/>
            <person name="Wu L."/>
            <person name="Ma J."/>
        </authorList>
    </citation>
    <scope>NUCLEOTIDE SEQUENCE [LARGE SCALE GENOMIC DNA]</scope>
    <source>
        <strain evidence="3">JCM 3369</strain>
    </source>
</reference>
<dbReference type="Proteomes" id="UP001595955">
    <property type="component" value="Unassembled WGS sequence"/>
</dbReference>
<dbReference type="Pfam" id="PF19843">
    <property type="entry name" value="DUF6318"/>
    <property type="match status" value="1"/>
</dbReference>
<keyword evidence="3" id="KW-1185">Reference proteome</keyword>
<dbReference type="InterPro" id="IPR046281">
    <property type="entry name" value="DUF6318"/>
</dbReference>
<evidence type="ECO:0000259" key="1">
    <source>
        <dbReference type="Pfam" id="PF19843"/>
    </source>
</evidence>
<evidence type="ECO:0000313" key="2">
    <source>
        <dbReference type="EMBL" id="MFC4555308.1"/>
    </source>
</evidence>
<comment type="caution">
    <text evidence="2">The sequence shown here is derived from an EMBL/GenBank/DDBJ whole genome shotgun (WGS) entry which is preliminary data.</text>
</comment>
<dbReference type="InterPro" id="IPR032710">
    <property type="entry name" value="NTF2-like_dom_sf"/>
</dbReference>
<evidence type="ECO:0000313" key="3">
    <source>
        <dbReference type="Proteomes" id="UP001595955"/>
    </source>
</evidence>
<dbReference type="EMBL" id="JBHSGF010000005">
    <property type="protein sequence ID" value="MFC4555308.1"/>
    <property type="molecule type" value="Genomic_DNA"/>
</dbReference>